<evidence type="ECO:0000256" key="1">
    <source>
        <dbReference type="SAM" id="MobiDB-lite"/>
    </source>
</evidence>
<proteinExistence type="predicted"/>
<comment type="caution">
    <text evidence="2">The sequence shown here is derived from an EMBL/GenBank/DDBJ whole genome shotgun (WGS) entry which is preliminary data.</text>
</comment>
<gene>
    <name evidence="2" type="ORF">Tci_898898</name>
</gene>
<protein>
    <submittedName>
        <fullName evidence="2">Uncharacterized protein</fullName>
    </submittedName>
</protein>
<accession>A0A699V044</accession>
<organism evidence="2">
    <name type="scientific">Tanacetum cinerariifolium</name>
    <name type="common">Dalmatian daisy</name>
    <name type="synonym">Chrysanthemum cinerariifolium</name>
    <dbReference type="NCBI Taxonomy" id="118510"/>
    <lineage>
        <taxon>Eukaryota</taxon>
        <taxon>Viridiplantae</taxon>
        <taxon>Streptophyta</taxon>
        <taxon>Embryophyta</taxon>
        <taxon>Tracheophyta</taxon>
        <taxon>Spermatophyta</taxon>
        <taxon>Magnoliopsida</taxon>
        <taxon>eudicotyledons</taxon>
        <taxon>Gunneridae</taxon>
        <taxon>Pentapetalae</taxon>
        <taxon>asterids</taxon>
        <taxon>campanulids</taxon>
        <taxon>Asterales</taxon>
        <taxon>Asteraceae</taxon>
        <taxon>Asteroideae</taxon>
        <taxon>Anthemideae</taxon>
        <taxon>Anthemidinae</taxon>
        <taxon>Tanacetum</taxon>
    </lineage>
</organism>
<name>A0A699V044_TANCI</name>
<evidence type="ECO:0000313" key="2">
    <source>
        <dbReference type="EMBL" id="GFD26929.1"/>
    </source>
</evidence>
<feature type="non-terminal residue" evidence="2">
    <location>
        <position position="1"/>
    </location>
</feature>
<feature type="compositionally biased region" description="Polar residues" evidence="1">
    <location>
        <begin position="1"/>
        <end position="13"/>
    </location>
</feature>
<dbReference type="AlphaFoldDB" id="A0A699V044"/>
<reference evidence="2" key="1">
    <citation type="journal article" date="2019" name="Sci. Rep.">
        <title>Draft genome of Tanacetum cinerariifolium, the natural source of mosquito coil.</title>
        <authorList>
            <person name="Yamashiro T."/>
            <person name="Shiraishi A."/>
            <person name="Satake H."/>
            <person name="Nakayama K."/>
        </authorList>
    </citation>
    <scope>NUCLEOTIDE SEQUENCE</scope>
</reference>
<feature type="region of interest" description="Disordered" evidence="1">
    <location>
        <begin position="1"/>
        <end position="38"/>
    </location>
</feature>
<sequence length="38" mass="3780">RGNRGSTRANTVQAGGIGANNGTSDTNVVPLPGLNSKQ</sequence>
<dbReference type="EMBL" id="BKCJ011372805">
    <property type="protein sequence ID" value="GFD26929.1"/>
    <property type="molecule type" value="Genomic_DNA"/>
</dbReference>